<evidence type="ECO:0000256" key="5">
    <source>
        <dbReference type="ARBA" id="ARBA00023139"/>
    </source>
</evidence>
<evidence type="ECO:0000256" key="8">
    <source>
        <dbReference type="ARBA" id="ARBA00023288"/>
    </source>
</evidence>
<dbReference type="GeneID" id="75029281"/>
<evidence type="ECO:0000256" key="9">
    <source>
        <dbReference type="ARBA" id="ARBA00023316"/>
    </source>
</evidence>
<dbReference type="PANTHER" id="PTHR37423">
    <property type="entry name" value="SOLUBLE LYTIC MUREIN TRANSGLYCOSYLASE-RELATED"/>
    <property type="match status" value="1"/>
</dbReference>
<evidence type="ECO:0000259" key="12">
    <source>
        <dbReference type="Pfam" id="PF11873"/>
    </source>
</evidence>
<keyword evidence="9 10" id="KW-0961">Cell wall biogenesis/degradation</keyword>
<dbReference type="SUPFAM" id="SSF53955">
    <property type="entry name" value="Lysozyme-like"/>
    <property type="match status" value="1"/>
</dbReference>
<dbReference type="PROSITE" id="PS00922">
    <property type="entry name" value="TRANSGLYCOSYLASE"/>
    <property type="match status" value="1"/>
</dbReference>
<dbReference type="InterPro" id="IPR024570">
    <property type="entry name" value="Murein_transglycosylaseC_N"/>
</dbReference>
<dbReference type="FunFam" id="1.10.530.10:FF:000002">
    <property type="entry name" value="Membrane-bound lytic murein transglycosylase C"/>
    <property type="match status" value="1"/>
</dbReference>
<keyword evidence="4 10" id="KW-0472">Membrane</keyword>
<name>A0A240CAU6_SERFI</name>
<evidence type="ECO:0000256" key="7">
    <source>
        <dbReference type="ARBA" id="ARBA00023239"/>
    </source>
</evidence>
<dbReference type="OrthoDB" id="5620293at2"/>
<dbReference type="Proteomes" id="UP000215134">
    <property type="component" value="Chromosome 1"/>
</dbReference>
<evidence type="ECO:0000256" key="2">
    <source>
        <dbReference type="ARBA" id="ARBA00007734"/>
    </source>
</evidence>
<accession>A0A240CAU6</accession>
<dbReference type="InterPro" id="IPR000189">
    <property type="entry name" value="Transglyc_AS"/>
</dbReference>
<keyword evidence="3 10" id="KW-0732">Signal</keyword>
<evidence type="ECO:0000313" key="13">
    <source>
        <dbReference type="EMBL" id="SNW05055.1"/>
    </source>
</evidence>
<feature type="domain" description="Transglycosylase SLT" evidence="11">
    <location>
        <begin position="194"/>
        <end position="315"/>
    </location>
</feature>
<protein>
    <recommendedName>
        <fullName evidence="10">Membrane-bound lytic murein transglycosylase C</fullName>
        <ecNumber evidence="10">4.2.2.n1</ecNumber>
    </recommendedName>
    <alternativeName>
        <fullName evidence="10">Murein lyase C</fullName>
    </alternativeName>
</protein>
<evidence type="ECO:0000256" key="3">
    <source>
        <dbReference type="ARBA" id="ARBA00022729"/>
    </source>
</evidence>
<dbReference type="PANTHER" id="PTHR37423:SF2">
    <property type="entry name" value="MEMBRANE-BOUND LYTIC MUREIN TRANSGLYCOSYLASE C"/>
    <property type="match status" value="1"/>
</dbReference>
<evidence type="ECO:0000256" key="4">
    <source>
        <dbReference type="ARBA" id="ARBA00023136"/>
    </source>
</evidence>
<evidence type="ECO:0000256" key="10">
    <source>
        <dbReference type="HAMAP-Rule" id="MF_01616"/>
    </source>
</evidence>
<comment type="function">
    <text evidence="10">Murein-degrading enzyme. May play a role in recycling of muropeptides during cell elongation and/or cell division.</text>
</comment>
<dbReference type="KEGG" id="sfj:SAMEA4384070_4161"/>
<dbReference type="HAMAP" id="MF_01616">
    <property type="entry name" value="MltC"/>
    <property type="match status" value="1"/>
</dbReference>
<feature type="domain" description="Murein transglycosylase-C N-terminal" evidence="12">
    <location>
        <begin position="30"/>
        <end position="190"/>
    </location>
</feature>
<dbReference type="Pfam" id="PF11873">
    <property type="entry name" value="Mltc_N"/>
    <property type="match status" value="1"/>
</dbReference>
<dbReference type="InterPro" id="IPR023664">
    <property type="entry name" value="Murein_transglycosylaseC"/>
</dbReference>
<dbReference type="AlphaFoldDB" id="A0A240CAU6"/>
<evidence type="ECO:0000259" key="11">
    <source>
        <dbReference type="Pfam" id="PF01464"/>
    </source>
</evidence>
<evidence type="ECO:0000256" key="6">
    <source>
        <dbReference type="ARBA" id="ARBA00023237"/>
    </source>
</evidence>
<dbReference type="GO" id="GO:0009279">
    <property type="term" value="C:cell outer membrane"/>
    <property type="evidence" value="ECO:0007669"/>
    <property type="project" value="UniProtKB-SubCell"/>
</dbReference>
<dbReference type="GO" id="GO:0008933">
    <property type="term" value="F:peptidoglycan lytic transglycosylase activity"/>
    <property type="evidence" value="ECO:0007669"/>
    <property type="project" value="UniProtKB-UniRule"/>
</dbReference>
<dbReference type="GO" id="GO:0071555">
    <property type="term" value="P:cell wall organization"/>
    <property type="evidence" value="ECO:0007669"/>
    <property type="project" value="UniProtKB-KW"/>
</dbReference>
<dbReference type="Gene3D" id="1.10.530.10">
    <property type="match status" value="1"/>
</dbReference>
<organism evidence="13 14">
    <name type="scientific">Serratia ficaria</name>
    <dbReference type="NCBI Taxonomy" id="61651"/>
    <lineage>
        <taxon>Bacteria</taxon>
        <taxon>Pseudomonadati</taxon>
        <taxon>Pseudomonadota</taxon>
        <taxon>Gammaproteobacteria</taxon>
        <taxon>Enterobacterales</taxon>
        <taxon>Yersiniaceae</taxon>
        <taxon>Serratia</taxon>
    </lineage>
</organism>
<proteinExistence type="inferred from homology"/>
<dbReference type="PROSITE" id="PS51257">
    <property type="entry name" value="PROKAR_LIPOPROTEIN"/>
    <property type="match status" value="1"/>
</dbReference>
<dbReference type="CDD" id="cd16893">
    <property type="entry name" value="LT_MltC_MltE"/>
    <property type="match status" value="1"/>
</dbReference>
<dbReference type="RefSeq" id="WP_095099188.1">
    <property type="nucleotide sequence ID" value="NZ_CAMIQD010000004.1"/>
</dbReference>
<comment type="subcellular location">
    <subcellularLocation>
        <location evidence="10">Cell outer membrane</location>
        <topology evidence="10">Lipid-anchor</topology>
    </subcellularLocation>
</comment>
<evidence type="ECO:0000313" key="14">
    <source>
        <dbReference type="Proteomes" id="UP000215134"/>
    </source>
</evidence>
<sequence>MKKILALLVIAPLLISCSGKKSDEVNEAWVKDTNGFDILMGQFAHNIENIWGLNEVLIAGPKDYVKYTDQYQTRSHINFDSGAITIETIATTDPSAHLRRAIISTLLMGDDPGSIDLYSDVNDIQISKEPFLYSQVLDNKGAPIRWEWRAAHFADYLLQTRLQKRTSGLHVIYSVTIQLVPNHLDKRAHKYLPMVRKASEKYGVEESLILAIMQTESSFNPYAVSGSDALGLMQVVQHTAGKDVFQMRGKWGKPSRSYLFDPENNIDTGTAYLAILQNNYLGGIQNPTSRRYAVITAYNGGAGSVLRVFSSDRSRAVGIINNMQPGDVYQTLTTKHPAAESRRYLVKVNNAQKSYRRR</sequence>
<dbReference type="InterPro" id="IPR008258">
    <property type="entry name" value="Transglycosylase_SLT_dom_1"/>
</dbReference>
<dbReference type="EC" id="4.2.2.n1" evidence="10"/>
<comment type="similarity">
    <text evidence="2 10">Belongs to the transglycosylase Slt family.</text>
</comment>
<dbReference type="NCBIfam" id="NF008670">
    <property type="entry name" value="PRK11671.1"/>
    <property type="match status" value="1"/>
</dbReference>
<gene>
    <name evidence="13" type="primary">emtA_2</name>
    <name evidence="10" type="synonym">mltC</name>
    <name evidence="13" type="ORF">SAMEA4384070_04161</name>
</gene>
<keyword evidence="7 10" id="KW-0456">Lyase</keyword>
<keyword evidence="5 10" id="KW-0564">Palmitate</keyword>
<keyword evidence="8 10" id="KW-0449">Lipoprotein</keyword>
<keyword evidence="14" id="KW-1185">Reference proteome</keyword>
<reference evidence="13 14" key="1">
    <citation type="submission" date="2017-06" db="EMBL/GenBank/DDBJ databases">
        <authorList>
            <consortium name="Pathogen Informatics"/>
        </authorList>
    </citation>
    <scope>NUCLEOTIDE SEQUENCE [LARGE SCALE GENOMIC DNA]</scope>
    <source>
        <strain evidence="13 14">NCTC12148</strain>
    </source>
</reference>
<dbReference type="STRING" id="1411141.GCA_001590885_03324"/>
<dbReference type="GO" id="GO:0000270">
    <property type="term" value="P:peptidoglycan metabolic process"/>
    <property type="evidence" value="ECO:0007669"/>
    <property type="project" value="InterPro"/>
</dbReference>
<comment type="catalytic activity">
    <reaction evidence="1 10">
        <text>Exolytic cleavage of the (1-&gt;4)-beta-glycosidic linkage between N-acetylmuramic acid (MurNAc) and N-acetylglucosamine (GlcNAc) residues in peptidoglycan, from either the reducing or the non-reducing ends of the peptidoglycan chains, with concomitant formation of a 1,6-anhydrobond in the MurNAc residue.</text>
        <dbReference type="EC" id="4.2.2.n1"/>
    </reaction>
</comment>
<dbReference type="InterPro" id="IPR023346">
    <property type="entry name" value="Lysozyme-like_dom_sf"/>
</dbReference>
<dbReference type="EMBL" id="LT906479">
    <property type="protein sequence ID" value="SNW05055.1"/>
    <property type="molecule type" value="Genomic_DNA"/>
</dbReference>
<dbReference type="GO" id="GO:0016998">
    <property type="term" value="P:cell wall macromolecule catabolic process"/>
    <property type="evidence" value="ECO:0007669"/>
    <property type="project" value="UniProtKB-UniRule"/>
</dbReference>
<evidence type="ECO:0000256" key="1">
    <source>
        <dbReference type="ARBA" id="ARBA00001420"/>
    </source>
</evidence>
<dbReference type="Pfam" id="PF01464">
    <property type="entry name" value="SLT"/>
    <property type="match status" value="1"/>
</dbReference>
<dbReference type="GO" id="GO:0016798">
    <property type="term" value="F:hydrolase activity, acting on glycosyl bonds"/>
    <property type="evidence" value="ECO:0007669"/>
    <property type="project" value="InterPro"/>
</dbReference>
<keyword evidence="6 10" id="KW-0998">Cell outer membrane</keyword>